<accession>A0AAD5T244</accession>
<evidence type="ECO:0000256" key="2">
    <source>
        <dbReference type="SAM" id="MobiDB-lite"/>
    </source>
</evidence>
<feature type="region of interest" description="Disordered" evidence="2">
    <location>
        <begin position="292"/>
        <end position="369"/>
    </location>
</feature>
<dbReference type="GO" id="GO:0000390">
    <property type="term" value="P:spliceosomal complex disassembly"/>
    <property type="evidence" value="ECO:0007669"/>
    <property type="project" value="InterPro"/>
</dbReference>
<dbReference type="SMART" id="SM00443">
    <property type="entry name" value="G_patch"/>
    <property type="match status" value="1"/>
</dbReference>
<feature type="compositionally biased region" description="Acidic residues" evidence="2">
    <location>
        <begin position="108"/>
        <end position="126"/>
    </location>
</feature>
<dbReference type="PROSITE" id="PS50174">
    <property type="entry name" value="G_PATCH"/>
    <property type="match status" value="1"/>
</dbReference>
<comment type="caution">
    <text evidence="4">The sequence shown here is derived from an EMBL/GenBank/DDBJ whole genome shotgun (WGS) entry which is preliminary data.</text>
</comment>
<dbReference type="PANTHER" id="PTHR23329">
    <property type="entry name" value="TUFTELIN-INTERACTING PROTEIN 11-RELATED"/>
    <property type="match status" value="1"/>
</dbReference>
<evidence type="ECO:0000256" key="1">
    <source>
        <dbReference type="ARBA" id="ARBA00010900"/>
    </source>
</evidence>
<reference evidence="4" key="1">
    <citation type="submission" date="2020-05" db="EMBL/GenBank/DDBJ databases">
        <title>Phylogenomic resolution of chytrid fungi.</title>
        <authorList>
            <person name="Stajich J.E."/>
            <person name="Amses K."/>
            <person name="Simmons R."/>
            <person name="Seto K."/>
            <person name="Myers J."/>
            <person name="Bonds A."/>
            <person name="Quandt C.A."/>
            <person name="Barry K."/>
            <person name="Liu P."/>
            <person name="Grigoriev I."/>
            <person name="Longcore J.E."/>
            <person name="James T.Y."/>
        </authorList>
    </citation>
    <scope>NUCLEOTIDE SEQUENCE</scope>
    <source>
        <strain evidence="4">JEL0513</strain>
    </source>
</reference>
<dbReference type="EMBL" id="JADGJH010000957">
    <property type="protein sequence ID" value="KAJ3120527.1"/>
    <property type="molecule type" value="Genomic_DNA"/>
</dbReference>
<feature type="compositionally biased region" description="Low complexity" evidence="2">
    <location>
        <begin position="21"/>
        <end position="31"/>
    </location>
</feature>
<dbReference type="Pfam" id="PF01585">
    <property type="entry name" value="G-patch"/>
    <property type="match status" value="1"/>
</dbReference>
<evidence type="ECO:0000259" key="3">
    <source>
        <dbReference type="PROSITE" id="PS50174"/>
    </source>
</evidence>
<dbReference type="GO" id="GO:0071008">
    <property type="term" value="C:U2-type post-mRNA release spliceosomal complex"/>
    <property type="evidence" value="ECO:0007669"/>
    <property type="project" value="TreeGrafter"/>
</dbReference>
<gene>
    <name evidence="4" type="ORF">HK100_012754</name>
</gene>
<sequence length="1034" mass="114965">MARRKKQRLDDGFDSSDDSESNNNNNGDSNEYYAGMTADERDEAHLFRNPNQRGGRRFTKEDAALGIFADQNDDRNSSRFNPQRQQGISFVKTSVSTAQNSVGSNSDGETDANPDNDNIDNDDSNSDSDNNGEKNNQNEADSESDLINVSDSNSDDGHQHPKKKQMRDRNKEQEEEEELSSHAGMGLANAAFSFFSTQQPSNEPPKQKLPQNQPNVKKSSKPEIKPSKPIVLDARTQKNSSRLNPAPDKDFMKFDKDGKWLSFLKKMNYKPGEGLGRQGTGIVNPIDVKVRPQKMGLGHRGFDERTETVKTEQKIRRTENGEESESDDYKDGGDVAKKKKKSTAIPKISTSEWKQQPTSKKSARKNKKVSYKTAEELIKEAQESTTTAKSTKIIDMTGAQARELENISQSTSISQIAALKEAASHLVELRYNVRTMASEAELDLVRLTRALTLETKNIAKSEMEVFTMVNRRRVLELKKTRLEIVVGIAEKVVAEGKKLEKRFMISGGGGSSGVTLDDIDKAFSGYFQQIQSEYFDEYVEHRLDSLVIGAMAPLIKRMLLNWSPLDEPEFGLESFKKWRTLFRFSVKKTSGDGGGGSSKNLRPMTPYESMMFNVWMPKVRQDINNNWDPRNPDPCTNFLELWYPWNPSPDIIISNGLPELSNPSSPHLLPPWLHANIINQLIIPKLESAIVLWNPRENTNSSDISRPLPHTWLFPWLPIITLSRFRRTLSDSIRHKLSIHLSSPDFDVVEQTTQTLALLTPWAQVLPGVQFNALMTRHILPKLVSALRHDFHINPAHQDNRVLTSVLAWRAVFPGHVFSHLLETEFFPKWVQVLWLWLSSSSGGTMVSYGEVSRWYTAWRGFFPEDVGAMRGVCEGFKVGLDLMNKSLGLREGENLGPVPRIVPVADRDHVGGGDVEGARLAKASASSGVAGLPELRARKETQLGFQELLERTAAAAGLALLPAVGGSGGGGSGKTHVGGKPVFRLVGETSSRKGVQFYIDDGVLYVYAGGAVGDSDGRWVATPIDAVVAKAQG</sequence>
<feature type="compositionally biased region" description="Basic and acidic residues" evidence="2">
    <location>
        <begin position="327"/>
        <end position="336"/>
    </location>
</feature>
<proteinExistence type="inferred from homology"/>
<dbReference type="Proteomes" id="UP001211907">
    <property type="component" value="Unassembled WGS sequence"/>
</dbReference>
<protein>
    <recommendedName>
        <fullName evidence="3">G-patch domain-containing protein</fullName>
    </recommendedName>
</protein>
<feature type="compositionally biased region" description="Basic and acidic residues" evidence="2">
    <location>
        <begin position="300"/>
        <end position="320"/>
    </location>
</feature>
<dbReference type="AlphaFoldDB" id="A0AAD5T244"/>
<dbReference type="Pfam" id="PF07842">
    <property type="entry name" value="GCFC"/>
    <property type="match status" value="2"/>
</dbReference>
<dbReference type="InterPro" id="IPR000467">
    <property type="entry name" value="G_patch_dom"/>
</dbReference>
<dbReference type="InterPro" id="IPR045211">
    <property type="entry name" value="TFP11/STIP/Ntr1"/>
</dbReference>
<feature type="compositionally biased region" description="Low complexity" evidence="2">
    <location>
        <begin position="208"/>
        <end position="217"/>
    </location>
</feature>
<evidence type="ECO:0000313" key="4">
    <source>
        <dbReference type="EMBL" id="KAJ3120527.1"/>
    </source>
</evidence>
<dbReference type="PANTHER" id="PTHR23329:SF1">
    <property type="entry name" value="TUFTELIN-INTERACTING PROTEIN 11"/>
    <property type="match status" value="1"/>
</dbReference>
<comment type="similarity">
    <text evidence="1">Belongs to the TFP11/STIP family.</text>
</comment>
<feature type="domain" description="G-patch" evidence="3">
    <location>
        <begin position="256"/>
        <end position="302"/>
    </location>
</feature>
<feature type="region of interest" description="Disordered" evidence="2">
    <location>
        <begin position="1"/>
        <end position="250"/>
    </location>
</feature>
<feature type="compositionally biased region" description="Polar residues" evidence="2">
    <location>
        <begin position="351"/>
        <end position="360"/>
    </location>
</feature>
<evidence type="ECO:0000313" key="5">
    <source>
        <dbReference type="Proteomes" id="UP001211907"/>
    </source>
</evidence>
<keyword evidence="5" id="KW-1185">Reference proteome</keyword>
<dbReference type="GO" id="GO:0003676">
    <property type="term" value="F:nucleic acid binding"/>
    <property type="evidence" value="ECO:0007669"/>
    <property type="project" value="InterPro"/>
</dbReference>
<organism evidence="4 5">
    <name type="scientific">Physocladia obscura</name>
    <dbReference type="NCBI Taxonomy" id="109957"/>
    <lineage>
        <taxon>Eukaryota</taxon>
        <taxon>Fungi</taxon>
        <taxon>Fungi incertae sedis</taxon>
        <taxon>Chytridiomycota</taxon>
        <taxon>Chytridiomycota incertae sedis</taxon>
        <taxon>Chytridiomycetes</taxon>
        <taxon>Chytridiales</taxon>
        <taxon>Chytriomycetaceae</taxon>
        <taxon>Physocladia</taxon>
    </lineage>
</organism>
<name>A0AAD5T244_9FUNG</name>
<dbReference type="InterPro" id="IPR022783">
    <property type="entry name" value="GCFC_dom"/>
</dbReference>
<feature type="compositionally biased region" description="Polar residues" evidence="2">
    <location>
        <begin position="78"/>
        <end position="107"/>
    </location>
</feature>